<dbReference type="GO" id="GO:0043565">
    <property type="term" value="F:sequence-specific DNA binding"/>
    <property type="evidence" value="ECO:0007669"/>
    <property type="project" value="InterPro"/>
</dbReference>
<evidence type="ECO:0000256" key="3">
    <source>
        <dbReference type="ARBA" id="ARBA00023015"/>
    </source>
</evidence>
<evidence type="ECO:0000256" key="1">
    <source>
        <dbReference type="ARBA" id="ARBA00004123"/>
    </source>
</evidence>
<dbReference type="PROSITE" id="PS50090">
    <property type="entry name" value="MYB_LIKE"/>
    <property type="match status" value="1"/>
</dbReference>
<evidence type="ECO:0000313" key="9">
    <source>
        <dbReference type="EMBL" id="KAF5932342.1"/>
    </source>
</evidence>
<dbReference type="CDD" id="cd00167">
    <property type="entry name" value="SANT"/>
    <property type="match status" value="1"/>
</dbReference>
<name>A0A7J7FVI6_CAMSI</name>
<evidence type="ECO:0000256" key="2">
    <source>
        <dbReference type="ARBA" id="ARBA00022737"/>
    </source>
</evidence>
<evidence type="ECO:0000259" key="7">
    <source>
        <dbReference type="PROSITE" id="PS50090"/>
    </source>
</evidence>
<dbReference type="AlphaFoldDB" id="A0A7J7FVI6"/>
<keyword evidence="6" id="KW-0539">Nucleus</keyword>
<evidence type="ECO:0000313" key="10">
    <source>
        <dbReference type="Proteomes" id="UP000593564"/>
    </source>
</evidence>
<keyword evidence="5" id="KW-0804">Transcription</keyword>
<dbReference type="InterPro" id="IPR044676">
    <property type="entry name" value="EOBI/EOBII-like_plant"/>
</dbReference>
<comment type="subcellular location">
    <subcellularLocation>
        <location evidence="1">Nucleus</location>
    </subcellularLocation>
</comment>
<dbReference type="InterPro" id="IPR017930">
    <property type="entry name" value="Myb_dom"/>
</dbReference>
<protein>
    <recommendedName>
        <fullName evidence="11">HTH myb-type domain-containing protein</fullName>
    </recommendedName>
</protein>
<dbReference type="GO" id="GO:0003700">
    <property type="term" value="F:DNA-binding transcription factor activity"/>
    <property type="evidence" value="ECO:0007669"/>
    <property type="project" value="InterPro"/>
</dbReference>
<dbReference type="GO" id="GO:0005634">
    <property type="term" value="C:nucleus"/>
    <property type="evidence" value="ECO:0007669"/>
    <property type="project" value="UniProtKB-SubCell"/>
</dbReference>
<dbReference type="Proteomes" id="UP000593564">
    <property type="component" value="Unassembled WGS sequence"/>
</dbReference>
<evidence type="ECO:0008006" key="11">
    <source>
        <dbReference type="Google" id="ProtNLM"/>
    </source>
</evidence>
<reference evidence="9 10" key="2">
    <citation type="submission" date="2020-07" db="EMBL/GenBank/DDBJ databases">
        <title>Genome assembly of wild tea tree DASZ reveals pedigree and selection history of tea varieties.</title>
        <authorList>
            <person name="Zhang W."/>
        </authorList>
    </citation>
    <scope>NUCLEOTIDE SEQUENCE [LARGE SCALE GENOMIC DNA]</scope>
    <source>
        <strain evidence="10">cv. G240</strain>
        <tissue evidence="9">Leaf</tissue>
    </source>
</reference>
<evidence type="ECO:0000259" key="8">
    <source>
        <dbReference type="PROSITE" id="PS51294"/>
    </source>
</evidence>
<dbReference type="Gene3D" id="1.10.10.60">
    <property type="entry name" value="Homeodomain-like"/>
    <property type="match status" value="1"/>
</dbReference>
<proteinExistence type="predicted"/>
<evidence type="ECO:0000256" key="6">
    <source>
        <dbReference type="ARBA" id="ARBA00023242"/>
    </source>
</evidence>
<accession>A0A7J7FVI6</accession>
<reference evidence="10" key="1">
    <citation type="journal article" date="2020" name="Nat. Commun.">
        <title>Genome assembly of wild tea tree DASZ reveals pedigree and selection history of tea varieties.</title>
        <authorList>
            <person name="Zhang W."/>
            <person name="Zhang Y."/>
            <person name="Qiu H."/>
            <person name="Guo Y."/>
            <person name="Wan H."/>
            <person name="Zhang X."/>
            <person name="Scossa F."/>
            <person name="Alseekh S."/>
            <person name="Zhang Q."/>
            <person name="Wang P."/>
            <person name="Xu L."/>
            <person name="Schmidt M.H."/>
            <person name="Jia X."/>
            <person name="Li D."/>
            <person name="Zhu A."/>
            <person name="Guo F."/>
            <person name="Chen W."/>
            <person name="Ni D."/>
            <person name="Usadel B."/>
            <person name="Fernie A.R."/>
            <person name="Wen W."/>
        </authorList>
    </citation>
    <scope>NUCLEOTIDE SEQUENCE [LARGE SCALE GENOMIC DNA]</scope>
    <source>
        <strain evidence="10">cv. G240</strain>
    </source>
</reference>
<keyword evidence="2" id="KW-0677">Repeat</keyword>
<dbReference type="EMBL" id="JACBKZ010000014">
    <property type="protein sequence ID" value="KAF5932342.1"/>
    <property type="molecule type" value="Genomic_DNA"/>
</dbReference>
<dbReference type="PROSITE" id="PS51294">
    <property type="entry name" value="HTH_MYB"/>
    <property type="match status" value="1"/>
</dbReference>
<feature type="domain" description="HTH myb-type" evidence="8">
    <location>
        <begin position="89"/>
        <end position="116"/>
    </location>
</feature>
<gene>
    <name evidence="9" type="ORF">HYC85_028513</name>
</gene>
<dbReference type="SUPFAM" id="SSF46689">
    <property type="entry name" value="Homeodomain-like"/>
    <property type="match status" value="1"/>
</dbReference>
<dbReference type="InterPro" id="IPR001005">
    <property type="entry name" value="SANT/Myb"/>
</dbReference>
<dbReference type="PANTHER" id="PTHR45675:SF3">
    <property type="entry name" value="OS04G0508500 PROTEIN"/>
    <property type="match status" value="1"/>
</dbReference>
<evidence type="ECO:0000256" key="4">
    <source>
        <dbReference type="ARBA" id="ARBA00023125"/>
    </source>
</evidence>
<evidence type="ECO:0000256" key="5">
    <source>
        <dbReference type="ARBA" id="ARBA00023163"/>
    </source>
</evidence>
<dbReference type="Pfam" id="PF00249">
    <property type="entry name" value="Myb_DNA-binding"/>
    <property type="match status" value="1"/>
</dbReference>
<dbReference type="PANTHER" id="PTHR45675">
    <property type="entry name" value="MYB TRANSCRIPTION FACTOR-RELATED-RELATED"/>
    <property type="match status" value="1"/>
</dbReference>
<comment type="caution">
    <text evidence="9">The sequence shown here is derived from an EMBL/GenBank/DDBJ whole genome shotgun (WGS) entry which is preliminary data.</text>
</comment>
<dbReference type="InterPro" id="IPR009057">
    <property type="entry name" value="Homeodomain-like_sf"/>
</dbReference>
<keyword evidence="4" id="KW-0238">DNA-binding</keyword>
<keyword evidence="3" id="KW-0805">Transcription regulation</keyword>
<sequence length="312" mass="35631">MRQLTAFNYRLTKKTEEINRLFLKLEYITLSLSLNTHTSVSLSLSLTLDPYTHTFLHRSSICTCDFEAISKIQIDFEIQSDFEAPSPTWSKIARRLPGRTDNEIKNYWRRNYDQSITNNEKQDVLVTKFDNGDCTSVKENILRTTDDHSDVFELSNYGIASSPYEVCISDWMSSWSNEQREVNCHHGECQSLDSDVQKIHFKDGIRANVWFVWIVFNSSTKGGKKKIALKREKMGETAPFWRFSATFYPDLETAAPAGALLRNPSRPLNGNSSTSSRAHCVGKAVGKKLDQGEQNVLPILQSFIEMLLPQLI</sequence>
<keyword evidence="10" id="KW-1185">Reference proteome</keyword>
<feature type="domain" description="Myb-like" evidence="7">
    <location>
        <begin position="89"/>
        <end position="112"/>
    </location>
</feature>
<organism evidence="9 10">
    <name type="scientific">Camellia sinensis</name>
    <name type="common">Tea plant</name>
    <name type="synonym">Thea sinensis</name>
    <dbReference type="NCBI Taxonomy" id="4442"/>
    <lineage>
        <taxon>Eukaryota</taxon>
        <taxon>Viridiplantae</taxon>
        <taxon>Streptophyta</taxon>
        <taxon>Embryophyta</taxon>
        <taxon>Tracheophyta</taxon>
        <taxon>Spermatophyta</taxon>
        <taxon>Magnoliopsida</taxon>
        <taxon>eudicotyledons</taxon>
        <taxon>Gunneridae</taxon>
        <taxon>Pentapetalae</taxon>
        <taxon>asterids</taxon>
        <taxon>Ericales</taxon>
        <taxon>Theaceae</taxon>
        <taxon>Camellia</taxon>
    </lineage>
</organism>